<dbReference type="AlphaFoldDB" id="A0A0C9UNJ1"/>
<dbReference type="EMBL" id="KN837348">
    <property type="protein sequence ID" value="KIJ27051.1"/>
    <property type="molecule type" value="Genomic_DNA"/>
</dbReference>
<dbReference type="Proteomes" id="UP000054279">
    <property type="component" value="Unassembled WGS sequence"/>
</dbReference>
<dbReference type="HOGENOM" id="CLU_2887277_0_0_1"/>
<keyword evidence="2" id="KW-1185">Reference proteome</keyword>
<evidence type="ECO:0000313" key="1">
    <source>
        <dbReference type="EMBL" id="KIJ27051.1"/>
    </source>
</evidence>
<protein>
    <submittedName>
        <fullName evidence="1">Uncharacterized protein</fullName>
    </submittedName>
</protein>
<reference evidence="1 2" key="1">
    <citation type="submission" date="2014-06" db="EMBL/GenBank/DDBJ databases">
        <title>Evolutionary Origins and Diversification of the Mycorrhizal Mutualists.</title>
        <authorList>
            <consortium name="DOE Joint Genome Institute"/>
            <consortium name="Mycorrhizal Genomics Consortium"/>
            <person name="Kohler A."/>
            <person name="Kuo A."/>
            <person name="Nagy L.G."/>
            <person name="Floudas D."/>
            <person name="Copeland A."/>
            <person name="Barry K.W."/>
            <person name="Cichocki N."/>
            <person name="Veneault-Fourrey C."/>
            <person name="LaButti K."/>
            <person name="Lindquist E.A."/>
            <person name="Lipzen A."/>
            <person name="Lundell T."/>
            <person name="Morin E."/>
            <person name="Murat C."/>
            <person name="Riley R."/>
            <person name="Ohm R."/>
            <person name="Sun H."/>
            <person name="Tunlid A."/>
            <person name="Henrissat B."/>
            <person name="Grigoriev I.V."/>
            <person name="Hibbett D.S."/>
            <person name="Martin F."/>
        </authorList>
    </citation>
    <scope>NUCLEOTIDE SEQUENCE [LARGE SCALE GENOMIC DNA]</scope>
    <source>
        <strain evidence="1 2">SS14</strain>
    </source>
</reference>
<gene>
    <name evidence="1" type="ORF">M422DRAFT_37967</name>
</gene>
<proteinExistence type="predicted"/>
<organism evidence="1 2">
    <name type="scientific">Sphaerobolus stellatus (strain SS14)</name>
    <dbReference type="NCBI Taxonomy" id="990650"/>
    <lineage>
        <taxon>Eukaryota</taxon>
        <taxon>Fungi</taxon>
        <taxon>Dikarya</taxon>
        <taxon>Basidiomycota</taxon>
        <taxon>Agaricomycotina</taxon>
        <taxon>Agaricomycetes</taxon>
        <taxon>Phallomycetidae</taxon>
        <taxon>Geastrales</taxon>
        <taxon>Sphaerobolaceae</taxon>
        <taxon>Sphaerobolus</taxon>
    </lineage>
</organism>
<name>A0A0C9UNJ1_SPHS4</name>
<evidence type="ECO:0000313" key="2">
    <source>
        <dbReference type="Proteomes" id="UP000054279"/>
    </source>
</evidence>
<sequence length="63" mass="6909">MFKSNCSPASGEKHINGVSMHLADLTSRSAKSDKVKYAGILQWRSAAKPCELEGFLHGQVFSR</sequence>
<accession>A0A0C9UNJ1</accession>